<name>A0ACC2RV78_9FUNG</name>
<organism evidence="1 2">
    <name type="scientific">Entomophthora muscae</name>
    <dbReference type="NCBI Taxonomy" id="34485"/>
    <lineage>
        <taxon>Eukaryota</taxon>
        <taxon>Fungi</taxon>
        <taxon>Fungi incertae sedis</taxon>
        <taxon>Zoopagomycota</taxon>
        <taxon>Entomophthoromycotina</taxon>
        <taxon>Entomophthoromycetes</taxon>
        <taxon>Entomophthorales</taxon>
        <taxon>Entomophthoraceae</taxon>
        <taxon>Entomophthora</taxon>
    </lineage>
</organism>
<sequence length="379" mass="42473">MQEFTLEEYREGMVCCGTLIDCLRRAMRELEAQLAEVRLEVQEGRCCCSQAQFSALCVPHDRSGESTTLRQPTSSSYKNDAISSSLGQQSLPTVFVVPPTPEETPCPNHSESSAGASQQNFFARTQQDTPPSPRSQNADENAPRFKPMNFPKFDPKGNVHIFIRLFEMLMYGANNQDKATTLMNQLDAAGTDLIIPHMPQNNLSYAVAKQAFLYKFRSIARVMEQKNKFLMIQFQKDKSIAEFADQFYLEAQLLIGSGSLIVHDAHIALRSAVKPYKALYCTLMPAFQDNCSIDGMMQYLFQCGDTFRPPNALVKPRFLPTPPARTEGSGRFAPKANMSKITCHYCNYKGHYANSCTSKTGFHVLPPQDITIQGKDQVE</sequence>
<keyword evidence="2" id="KW-1185">Reference proteome</keyword>
<proteinExistence type="predicted"/>
<evidence type="ECO:0000313" key="2">
    <source>
        <dbReference type="Proteomes" id="UP001165960"/>
    </source>
</evidence>
<protein>
    <submittedName>
        <fullName evidence="1">Uncharacterized protein</fullName>
    </submittedName>
</protein>
<dbReference type="Proteomes" id="UP001165960">
    <property type="component" value="Unassembled WGS sequence"/>
</dbReference>
<reference evidence="1" key="1">
    <citation type="submission" date="2022-04" db="EMBL/GenBank/DDBJ databases">
        <title>Genome of the entomopathogenic fungus Entomophthora muscae.</title>
        <authorList>
            <person name="Elya C."/>
            <person name="Lovett B.R."/>
            <person name="Lee E."/>
            <person name="Macias A.M."/>
            <person name="Hajek A.E."/>
            <person name="De Bivort B.L."/>
            <person name="Kasson M.T."/>
            <person name="De Fine Licht H.H."/>
            <person name="Stajich J.E."/>
        </authorList>
    </citation>
    <scope>NUCLEOTIDE SEQUENCE</scope>
    <source>
        <strain evidence="1">Berkeley</strain>
    </source>
</reference>
<evidence type="ECO:0000313" key="1">
    <source>
        <dbReference type="EMBL" id="KAJ9054007.1"/>
    </source>
</evidence>
<comment type="caution">
    <text evidence="1">The sequence shown here is derived from an EMBL/GenBank/DDBJ whole genome shotgun (WGS) entry which is preliminary data.</text>
</comment>
<accession>A0ACC2RV78</accession>
<dbReference type="EMBL" id="QTSX02006473">
    <property type="protein sequence ID" value="KAJ9054007.1"/>
    <property type="molecule type" value="Genomic_DNA"/>
</dbReference>
<gene>
    <name evidence="1" type="ORF">DSO57_1018884</name>
</gene>